<dbReference type="EMBL" id="OW240914">
    <property type="protein sequence ID" value="CAH2277558.1"/>
    <property type="molecule type" value="Genomic_DNA"/>
</dbReference>
<dbReference type="FunFam" id="3.30.70.1820:FF:000002">
    <property type="entry name" value="LINE-1 retrotransposable element ORF1 protein"/>
    <property type="match status" value="1"/>
</dbReference>
<sequence>MSQGKHKKNASKEAKLKFFTQKPSQTALHVQATTRDGGGSSDEGSSSPETGEPTLNTALTKRHLQEAMEALSARLIQSWTSSVDTLRKDILDLGARTTRTETKMAEYATAHNELAEQVSHLQHTIETMEIKLMDAEDRSRRNNLRLRGIPEAVLQDDLPRYVRDLFNVIAPDIPSDMLLLDRVHRIPKPKHLPPSTPRDVLLRAHYFHVKEIILKSSRTTHLPTEFAGIRIFADLSQATLKKRKTFQQVTTTLRDHNIRYRWGYPTKLLVWRNGEFSPLTTPADGMKTLKAWGLQLSQAGRQPPLPVSTKVTQDWKKA</sequence>
<keyword evidence="2" id="KW-0175">Coiled coil</keyword>
<evidence type="ECO:0000313" key="5">
    <source>
        <dbReference type="Proteomes" id="UP001295444"/>
    </source>
</evidence>
<evidence type="ECO:0000313" key="4">
    <source>
        <dbReference type="EMBL" id="CAH2277558.1"/>
    </source>
</evidence>
<protein>
    <recommendedName>
        <fullName evidence="6">Transposase</fullName>
    </recommendedName>
</protein>
<dbReference type="InterPro" id="IPR004244">
    <property type="entry name" value="Transposase_22"/>
</dbReference>
<feature type="region of interest" description="Disordered" evidence="3">
    <location>
        <begin position="1"/>
        <end position="54"/>
    </location>
</feature>
<feature type="coiled-coil region" evidence="2">
    <location>
        <begin position="111"/>
        <end position="138"/>
    </location>
</feature>
<evidence type="ECO:0000256" key="2">
    <source>
        <dbReference type="SAM" id="Coils"/>
    </source>
</evidence>
<name>A0AAD1VZB0_PELCU</name>
<dbReference type="Gene3D" id="3.30.70.1820">
    <property type="entry name" value="L1 transposable element, RRM domain"/>
    <property type="match status" value="1"/>
</dbReference>
<organism evidence="4 5">
    <name type="scientific">Pelobates cultripes</name>
    <name type="common">Western spadefoot toad</name>
    <dbReference type="NCBI Taxonomy" id="61616"/>
    <lineage>
        <taxon>Eukaryota</taxon>
        <taxon>Metazoa</taxon>
        <taxon>Chordata</taxon>
        <taxon>Craniata</taxon>
        <taxon>Vertebrata</taxon>
        <taxon>Euteleostomi</taxon>
        <taxon>Amphibia</taxon>
        <taxon>Batrachia</taxon>
        <taxon>Anura</taxon>
        <taxon>Pelobatoidea</taxon>
        <taxon>Pelobatidae</taxon>
        <taxon>Pelobates</taxon>
    </lineage>
</organism>
<proteinExistence type="inferred from homology"/>
<dbReference type="Gene3D" id="3.30.250.20">
    <property type="entry name" value="L1 transposable element, C-terminal domain"/>
    <property type="match status" value="1"/>
</dbReference>
<feature type="compositionally biased region" description="Low complexity" evidence="3">
    <location>
        <begin position="42"/>
        <end position="54"/>
    </location>
</feature>
<dbReference type="PANTHER" id="PTHR11505">
    <property type="entry name" value="L1 TRANSPOSABLE ELEMENT-RELATED"/>
    <property type="match status" value="1"/>
</dbReference>
<dbReference type="AlphaFoldDB" id="A0AAD1VZB0"/>
<evidence type="ECO:0008006" key="6">
    <source>
        <dbReference type="Google" id="ProtNLM"/>
    </source>
</evidence>
<evidence type="ECO:0000256" key="1">
    <source>
        <dbReference type="ARBA" id="ARBA00061640"/>
    </source>
</evidence>
<feature type="compositionally biased region" description="Polar residues" evidence="3">
    <location>
        <begin position="21"/>
        <end position="34"/>
    </location>
</feature>
<dbReference type="InterPro" id="IPR042566">
    <property type="entry name" value="L1_C"/>
</dbReference>
<comment type="similarity">
    <text evidence="1">Belongs to the transposase 22 family.</text>
</comment>
<accession>A0AAD1VZB0</accession>
<reference evidence="4" key="1">
    <citation type="submission" date="2022-03" db="EMBL/GenBank/DDBJ databases">
        <authorList>
            <person name="Alioto T."/>
            <person name="Alioto T."/>
            <person name="Gomez Garrido J."/>
        </authorList>
    </citation>
    <scope>NUCLEOTIDE SEQUENCE</scope>
</reference>
<dbReference type="Proteomes" id="UP001295444">
    <property type="component" value="Chromosome 03"/>
</dbReference>
<gene>
    <name evidence="4" type="ORF">PECUL_23A014478</name>
</gene>
<evidence type="ECO:0000256" key="3">
    <source>
        <dbReference type="SAM" id="MobiDB-lite"/>
    </source>
</evidence>
<keyword evidence="5" id="KW-1185">Reference proteome</keyword>